<dbReference type="GO" id="GO:0060271">
    <property type="term" value="P:cilium assembly"/>
    <property type="evidence" value="ECO:0007669"/>
    <property type="project" value="TreeGrafter"/>
</dbReference>
<reference evidence="2 3" key="1">
    <citation type="submission" date="2018-06" db="EMBL/GenBank/DDBJ databases">
        <title>Comparative genomics of downy mildews reveals potential adaptations to biotrophy.</title>
        <authorList>
            <person name="Fletcher K."/>
            <person name="Klosterman S.J."/>
            <person name="Derevnina L."/>
            <person name="Martin F."/>
            <person name="Koike S."/>
            <person name="Reyes Chin-Wo S."/>
            <person name="Mou B."/>
            <person name="Michelmore R."/>
        </authorList>
    </citation>
    <scope>NUCLEOTIDE SEQUENCE [LARGE SCALE GENOMIC DNA]</scope>
    <source>
        <strain evidence="2 3">R13</strain>
    </source>
</reference>
<sequence length="225" mass="25990">MDERGHDLQTQLELMECTGRVVKDLVSNLLTTYKEQEEFHTLFANRLKDIAIQQQDATLVVKGFEELSKCGHQMAMECHNIMIQRPEREVLHVWNQMQKYAIVPMKKLLEDREKALKIEMQLQLEYEELKQGSAAKEKKLRMLSDQKRRVENVNALLETHMEQFDHYRTETLKKLVSELARSQAFYHAKGLELFAVPCQAIAEICTTSGKGTAQVVPADATYLHG</sequence>
<organism evidence="2 3">
    <name type="scientific">Peronospora effusa</name>
    <dbReference type="NCBI Taxonomy" id="542832"/>
    <lineage>
        <taxon>Eukaryota</taxon>
        <taxon>Sar</taxon>
        <taxon>Stramenopiles</taxon>
        <taxon>Oomycota</taxon>
        <taxon>Peronosporomycetes</taxon>
        <taxon>Peronosporales</taxon>
        <taxon>Peronosporaceae</taxon>
        <taxon>Peronospora</taxon>
    </lineage>
</organism>
<dbReference type="EMBL" id="QKXF01000111">
    <property type="protein sequence ID" value="RQM16718.1"/>
    <property type="molecule type" value="Genomic_DNA"/>
</dbReference>
<dbReference type="PANTHER" id="PTHR21223:SF2">
    <property type="entry name" value="CBY1-INTERACTING BAR DOMAIN-CONTAINING PROTEIN HOMOLOG"/>
    <property type="match status" value="1"/>
</dbReference>
<comment type="caution">
    <text evidence="2">The sequence shown here is derived from an EMBL/GenBank/DDBJ whole genome shotgun (WGS) entry which is preliminary data.</text>
</comment>
<proteinExistence type="predicted"/>
<evidence type="ECO:0000313" key="2">
    <source>
        <dbReference type="EMBL" id="RQM16718.1"/>
    </source>
</evidence>
<dbReference type="VEuPathDB" id="FungiDB:DD237_001747"/>
<dbReference type="InterPro" id="IPR027267">
    <property type="entry name" value="AH/BAR_dom_sf"/>
</dbReference>
<dbReference type="Gene3D" id="1.20.1270.60">
    <property type="entry name" value="Arfaptin homology (AH) domain/BAR domain"/>
    <property type="match status" value="1"/>
</dbReference>
<dbReference type="PANTHER" id="PTHR21223">
    <property type="entry name" value="CBY1-INTERACTING BAR DOMAIN-CONTAINING PROTEIN HOMOLOG"/>
    <property type="match status" value="1"/>
</dbReference>
<dbReference type="GO" id="GO:0035869">
    <property type="term" value="C:ciliary transition zone"/>
    <property type="evidence" value="ECO:0007669"/>
    <property type="project" value="TreeGrafter"/>
</dbReference>
<evidence type="ECO:0000313" key="3">
    <source>
        <dbReference type="Proteomes" id="UP000286097"/>
    </source>
</evidence>
<name>A0A3R7XYH1_9STRA</name>
<keyword evidence="1" id="KW-0175">Coiled coil</keyword>
<gene>
    <name evidence="2" type="ORF">DD237_001747</name>
</gene>
<evidence type="ECO:0008006" key="4">
    <source>
        <dbReference type="Google" id="ProtNLM"/>
    </source>
</evidence>
<dbReference type="GO" id="GO:0036064">
    <property type="term" value="C:ciliary basal body"/>
    <property type="evidence" value="ECO:0007669"/>
    <property type="project" value="TreeGrafter"/>
</dbReference>
<evidence type="ECO:0000256" key="1">
    <source>
        <dbReference type="SAM" id="Coils"/>
    </source>
</evidence>
<dbReference type="AlphaFoldDB" id="A0A3R7XYH1"/>
<dbReference type="InterPro" id="IPR009602">
    <property type="entry name" value="CBAR/FAM92"/>
</dbReference>
<feature type="coiled-coil region" evidence="1">
    <location>
        <begin position="126"/>
        <end position="163"/>
    </location>
</feature>
<accession>A0A3R7XYH1</accession>
<protein>
    <recommendedName>
        <fullName evidence="4">BAR domain-containing protein</fullName>
    </recommendedName>
</protein>
<dbReference type="Proteomes" id="UP000286097">
    <property type="component" value="Unassembled WGS sequence"/>
</dbReference>
<dbReference type="SUPFAM" id="SSF103657">
    <property type="entry name" value="BAR/IMD domain-like"/>
    <property type="match status" value="1"/>
</dbReference>